<dbReference type="RefSeq" id="WP_183352071.1">
    <property type="nucleotide sequence ID" value="NZ_JACHEO010000022.1"/>
</dbReference>
<dbReference type="EC" id="3.5.4.2" evidence="2"/>
<dbReference type="InterPro" id="IPR006680">
    <property type="entry name" value="Amidohydro-rel"/>
</dbReference>
<dbReference type="PANTHER" id="PTHR11113">
    <property type="entry name" value="N-ACETYLGLUCOSAMINE-6-PHOSPHATE DEACETYLASE"/>
    <property type="match status" value="1"/>
</dbReference>
<comment type="similarity">
    <text evidence="1">Belongs to the metallo-dependent hydrolases superfamily. Adenine deaminase family.</text>
</comment>
<dbReference type="Pfam" id="PF01979">
    <property type="entry name" value="Amidohydro_1"/>
    <property type="match status" value="1"/>
</dbReference>
<reference evidence="7 8" key="1">
    <citation type="submission" date="2020-08" db="EMBL/GenBank/DDBJ databases">
        <title>Genomic Encyclopedia of Type Strains, Phase IV (KMG-IV): sequencing the most valuable type-strain genomes for metagenomic binning, comparative biology and taxonomic classification.</title>
        <authorList>
            <person name="Goeker M."/>
        </authorList>
    </citation>
    <scope>NUCLEOTIDE SEQUENCE [LARGE SCALE GENOMIC DNA]</scope>
    <source>
        <strain evidence="7 8">DSM 28570</strain>
    </source>
</reference>
<dbReference type="InterPro" id="IPR026912">
    <property type="entry name" value="Adenine_deam_C"/>
</dbReference>
<dbReference type="AlphaFoldDB" id="A0A840V0Q8"/>
<dbReference type="InterPro" id="IPR011059">
    <property type="entry name" value="Metal-dep_hydrolase_composite"/>
</dbReference>
<proteinExistence type="inferred from homology"/>
<feature type="domain" description="Amidohydrolase-related" evidence="5">
    <location>
        <begin position="75"/>
        <end position="354"/>
    </location>
</feature>
<evidence type="ECO:0000313" key="8">
    <source>
        <dbReference type="Proteomes" id="UP000539642"/>
    </source>
</evidence>
<sequence length="584" mass="63295">MFPYNADNRSLVETALGNRKADLVIRNGELVDVYTGRVLPKYSVAVSGSWITYVGPDADYAIGENTRVIDAEGRIVSPGFIDGHTHIANFFDIADFLKYAIPGGTTTYITEVESYCFGLGVQGLNIFLDQIKDRPVKLRCTVPAMVSTSPASGHFAIQPDEMRELLKNENVLGMGESYWQNAILTPDNRILELMQETVRAGKSVQGHAAGAAGKKLGAYACAGAVSCHESVSPEDIVHRLEMGFWTFLRHGYIRQDVGNLKPLIGKMDFRRCILCTDGIDPELLLRHGYFNNVIQYAISLGVPPVEAIRMSSLNCAELYHMDHLIGGIAPGRYADILVLPSLNEIRPEMVISNGSVIFENDKVTAELRRIPYDTKIFTTVNVPLTRPEDFAVPAAGCSIPGQVRTIDIQANGLVAKEGLAEVPVADGMIAADPENDLLKLVFIDRATGRADMFIGFVRGIGMKSGAVATTQAWDASAIIAAGASDEDIALAVNTVIQHQGGAVITAGGAIAVDIPFPVAGYTSTAPVEDIHAAMIDFQRKMEELGSTLRSAHLTLVTLTSAAIPFIRITEKGYFRFRENDYVGI</sequence>
<organism evidence="7 8">
    <name type="scientific">Desulfoprunum benzoelyticum</name>
    <dbReference type="NCBI Taxonomy" id="1506996"/>
    <lineage>
        <taxon>Bacteria</taxon>
        <taxon>Pseudomonadati</taxon>
        <taxon>Thermodesulfobacteriota</taxon>
        <taxon>Desulfobulbia</taxon>
        <taxon>Desulfobulbales</taxon>
        <taxon>Desulfobulbaceae</taxon>
        <taxon>Desulfoprunum</taxon>
    </lineage>
</organism>
<feature type="domain" description="Adenine deaminase C-terminal" evidence="6">
    <location>
        <begin position="414"/>
        <end position="578"/>
    </location>
</feature>
<dbReference type="PANTHER" id="PTHR11113:SF2">
    <property type="entry name" value="ADENINE DEAMINASE"/>
    <property type="match status" value="1"/>
</dbReference>
<keyword evidence="8" id="KW-1185">Reference proteome</keyword>
<comment type="caution">
    <text evidence="7">The sequence shown here is derived from an EMBL/GenBank/DDBJ whole genome shotgun (WGS) entry which is preliminary data.</text>
</comment>
<evidence type="ECO:0000256" key="1">
    <source>
        <dbReference type="ARBA" id="ARBA00006773"/>
    </source>
</evidence>
<evidence type="ECO:0000259" key="6">
    <source>
        <dbReference type="Pfam" id="PF13382"/>
    </source>
</evidence>
<evidence type="ECO:0000256" key="3">
    <source>
        <dbReference type="ARBA" id="ARBA00022801"/>
    </source>
</evidence>
<dbReference type="SUPFAM" id="SSF51556">
    <property type="entry name" value="Metallo-dependent hydrolases"/>
    <property type="match status" value="1"/>
</dbReference>
<evidence type="ECO:0000313" key="7">
    <source>
        <dbReference type="EMBL" id="MBB5349264.1"/>
    </source>
</evidence>
<accession>A0A840V0Q8</accession>
<dbReference type="GO" id="GO:0000034">
    <property type="term" value="F:adenine deaminase activity"/>
    <property type="evidence" value="ECO:0007669"/>
    <property type="project" value="UniProtKB-EC"/>
</dbReference>
<gene>
    <name evidence="7" type="ORF">HNQ81_003016</name>
</gene>
<dbReference type="Gene3D" id="3.20.20.140">
    <property type="entry name" value="Metal-dependent hydrolases"/>
    <property type="match status" value="1"/>
</dbReference>
<dbReference type="Pfam" id="PF13382">
    <property type="entry name" value="Adenine_deam_C"/>
    <property type="match status" value="1"/>
</dbReference>
<protein>
    <recommendedName>
        <fullName evidence="2">adenine deaminase</fullName>
        <ecNumber evidence="2">3.5.4.2</ecNumber>
    </recommendedName>
</protein>
<evidence type="ECO:0000259" key="5">
    <source>
        <dbReference type="Pfam" id="PF01979"/>
    </source>
</evidence>
<dbReference type="Gene3D" id="2.30.40.10">
    <property type="entry name" value="Urease, subunit C, domain 1"/>
    <property type="match status" value="1"/>
</dbReference>
<dbReference type="InterPro" id="IPR032466">
    <property type="entry name" value="Metal_Hydrolase"/>
</dbReference>
<evidence type="ECO:0000256" key="2">
    <source>
        <dbReference type="ARBA" id="ARBA00012782"/>
    </source>
</evidence>
<comment type="catalytic activity">
    <reaction evidence="4">
        <text>adenine + H2O + H(+) = hypoxanthine + NH4(+)</text>
        <dbReference type="Rhea" id="RHEA:23688"/>
        <dbReference type="ChEBI" id="CHEBI:15377"/>
        <dbReference type="ChEBI" id="CHEBI:15378"/>
        <dbReference type="ChEBI" id="CHEBI:16708"/>
        <dbReference type="ChEBI" id="CHEBI:17368"/>
        <dbReference type="ChEBI" id="CHEBI:28938"/>
        <dbReference type="EC" id="3.5.4.2"/>
    </reaction>
</comment>
<dbReference type="Proteomes" id="UP000539642">
    <property type="component" value="Unassembled WGS sequence"/>
</dbReference>
<dbReference type="EMBL" id="JACHEO010000022">
    <property type="protein sequence ID" value="MBB5349264.1"/>
    <property type="molecule type" value="Genomic_DNA"/>
</dbReference>
<evidence type="ECO:0000256" key="4">
    <source>
        <dbReference type="ARBA" id="ARBA00047720"/>
    </source>
</evidence>
<dbReference type="SUPFAM" id="SSF51338">
    <property type="entry name" value="Composite domain of metallo-dependent hydrolases"/>
    <property type="match status" value="1"/>
</dbReference>
<keyword evidence="3 7" id="KW-0378">Hydrolase</keyword>
<name>A0A840V0Q8_9BACT</name>